<dbReference type="Gene3D" id="3.40.50.12780">
    <property type="entry name" value="N-terminal domain of ligase-like"/>
    <property type="match status" value="1"/>
</dbReference>
<dbReference type="AlphaFoldDB" id="A0AA94HK85"/>
<sequence>MAAEATTPGECTPGALTPGAPTPGALTVGRWPADRAATDPARPAILDRGVTVSYGELEARATALAHALGEAGHGRGARIATVTGSTADQVVLFFACAKAGAMLVPLSWRLTAGELAAQLTIADPSLLLVEDDHLPVAEAALARLGEHRIRTTTLGASGVEAQVPDASAHLGHGVPADDDGLLMLFTSGTTSAPKAVVLSHANCAWNNLALSRATPLTPDDVVLQVLPQHHVAGWNIQPLLAWWVGARVVLERTFDAGRALALIERHRVTATMGVPTTYRALIQHPDFVARDLTSIRTAIVGGGMLDPRAAEQLSQQGVHVQQGYGLTEAAPNVTICRDESDAGTVGRAYPHVDLALLIDGRVEHGPGTGELLVRGPAVFQGYFRDPDATAATHHGPWLRTGDLVARDAAGRIRIVDRVKDIVRSGSESIAPIEVEMALLEHPGVADAAVAGVPSDRWGEELVAWLVLAEPVDEAALAEHLDGRLADFKHPKQYVVVEDIPRTTSGKPLRRALTAAYTQERADA</sequence>
<accession>A0AA94HK85</accession>
<dbReference type="Gene3D" id="3.30.300.30">
    <property type="match status" value="1"/>
</dbReference>
<dbReference type="PANTHER" id="PTHR43767">
    <property type="entry name" value="LONG-CHAIN-FATTY-ACID--COA LIGASE"/>
    <property type="match status" value="1"/>
</dbReference>
<evidence type="ECO:0000256" key="1">
    <source>
        <dbReference type="SAM" id="MobiDB-lite"/>
    </source>
</evidence>
<dbReference type="InterPro" id="IPR025110">
    <property type="entry name" value="AMP-bd_C"/>
</dbReference>
<dbReference type="GO" id="GO:0016878">
    <property type="term" value="F:acid-thiol ligase activity"/>
    <property type="evidence" value="ECO:0007669"/>
    <property type="project" value="UniProtKB-ARBA"/>
</dbReference>
<proteinExistence type="predicted"/>
<dbReference type="Pfam" id="PF00501">
    <property type="entry name" value="AMP-binding"/>
    <property type="match status" value="1"/>
</dbReference>
<evidence type="ECO:0000313" key="4">
    <source>
        <dbReference type="EMBL" id="SFR98971.1"/>
    </source>
</evidence>
<evidence type="ECO:0000313" key="5">
    <source>
        <dbReference type="Proteomes" id="UP000198506"/>
    </source>
</evidence>
<dbReference type="EMBL" id="FOZN01000001">
    <property type="protein sequence ID" value="SFR98971.1"/>
    <property type="molecule type" value="Genomic_DNA"/>
</dbReference>
<dbReference type="Proteomes" id="UP000198506">
    <property type="component" value="Unassembled WGS sequence"/>
</dbReference>
<dbReference type="InterPro" id="IPR020845">
    <property type="entry name" value="AMP-binding_CS"/>
</dbReference>
<gene>
    <name evidence="4" type="ORF">SAMN04487783_0294</name>
</gene>
<feature type="region of interest" description="Disordered" evidence="1">
    <location>
        <begin position="1"/>
        <end position="24"/>
    </location>
</feature>
<dbReference type="InterPro" id="IPR050237">
    <property type="entry name" value="ATP-dep_AMP-bd_enzyme"/>
</dbReference>
<dbReference type="SUPFAM" id="SSF56801">
    <property type="entry name" value="Acetyl-CoA synthetase-like"/>
    <property type="match status" value="1"/>
</dbReference>
<dbReference type="RefSeq" id="WP_092915168.1">
    <property type="nucleotide sequence ID" value="NZ_FOZN01000001.1"/>
</dbReference>
<dbReference type="InterPro" id="IPR042099">
    <property type="entry name" value="ANL_N_sf"/>
</dbReference>
<dbReference type="PROSITE" id="PS00455">
    <property type="entry name" value="AMP_BINDING"/>
    <property type="match status" value="1"/>
</dbReference>
<feature type="compositionally biased region" description="Low complexity" evidence="1">
    <location>
        <begin position="12"/>
        <end position="24"/>
    </location>
</feature>
<feature type="domain" description="AMP-binding enzyme C-terminal" evidence="3">
    <location>
        <begin position="433"/>
        <end position="506"/>
    </location>
</feature>
<name>A0AA94HK85_9MICO</name>
<comment type="caution">
    <text evidence="4">The sequence shown here is derived from an EMBL/GenBank/DDBJ whole genome shotgun (WGS) entry which is preliminary data.</text>
</comment>
<feature type="domain" description="AMP-dependent synthetase/ligase" evidence="2">
    <location>
        <begin position="34"/>
        <end position="383"/>
    </location>
</feature>
<dbReference type="Pfam" id="PF13193">
    <property type="entry name" value="AMP-binding_C"/>
    <property type="match status" value="1"/>
</dbReference>
<organism evidence="4 5">
    <name type="scientific">Agrococcus baldri</name>
    <dbReference type="NCBI Taxonomy" id="153730"/>
    <lineage>
        <taxon>Bacteria</taxon>
        <taxon>Bacillati</taxon>
        <taxon>Actinomycetota</taxon>
        <taxon>Actinomycetes</taxon>
        <taxon>Micrococcales</taxon>
        <taxon>Microbacteriaceae</taxon>
        <taxon>Agrococcus</taxon>
    </lineage>
</organism>
<dbReference type="InterPro" id="IPR000873">
    <property type="entry name" value="AMP-dep_synth/lig_dom"/>
</dbReference>
<keyword evidence="5" id="KW-1185">Reference proteome</keyword>
<reference evidence="4 5" key="1">
    <citation type="submission" date="2016-10" db="EMBL/GenBank/DDBJ databases">
        <authorList>
            <person name="Varghese N."/>
            <person name="Submissions S."/>
        </authorList>
    </citation>
    <scope>NUCLEOTIDE SEQUENCE [LARGE SCALE GENOMIC DNA]</scope>
    <source>
        <strain evidence="4 5">IAM 15147</strain>
    </source>
</reference>
<evidence type="ECO:0000259" key="3">
    <source>
        <dbReference type="Pfam" id="PF13193"/>
    </source>
</evidence>
<dbReference type="PANTHER" id="PTHR43767:SF1">
    <property type="entry name" value="NONRIBOSOMAL PEPTIDE SYNTHASE PES1 (EUROFUNG)-RELATED"/>
    <property type="match status" value="1"/>
</dbReference>
<evidence type="ECO:0000259" key="2">
    <source>
        <dbReference type="Pfam" id="PF00501"/>
    </source>
</evidence>
<dbReference type="InterPro" id="IPR045851">
    <property type="entry name" value="AMP-bd_C_sf"/>
</dbReference>
<protein>
    <submittedName>
        <fullName evidence="4">Fatty-acyl-CoA synthase</fullName>
    </submittedName>
</protein>